<feature type="region of interest" description="Disordered" evidence="1">
    <location>
        <begin position="1"/>
        <end position="29"/>
    </location>
</feature>
<name>A0A2G8LRZ8_STIJA</name>
<dbReference type="GO" id="GO:0004674">
    <property type="term" value="F:protein serine/threonine kinase activity"/>
    <property type="evidence" value="ECO:0007669"/>
    <property type="project" value="TreeGrafter"/>
</dbReference>
<dbReference type="EMBL" id="MRZV01000001">
    <property type="protein sequence ID" value="PIK63047.1"/>
    <property type="molecule type" value="Genomic_DNA"/>
</dbReference>
<evidence type="ECO:0000313" key="4">
    <source>
        <dbReference type="Proteomes" id="UP000230750"/>
    </source>
</evidence>
<protein>
    <submittedName>
        <fullName evidence="3">Serine threonine-protein kinase pim-3</fullName>
    </submittedName>
</protein>
<dbReference type="PROSITE" id="PS50011">
    <property type="entry name" value="PROTEIN_KINASE_DOM"/>
    <property type="match status" value="1"/>
</dbReference>
<reference evidence="3 4" key="1">
    <citation type="journal article" date="2017" name="PLoS Biol.">
        <title>The sea cucumber genome provides insights into morphological evolution and visceral regeneration.</title>
        <authorList>
            <person name="Zhang X."/>
            <person name="Sun L."/>
            <person name="Yuan J."/>
            <person name="Sun Y."/>
            <person name="Gao Y."/>
            <person name="Zhang L."/>
            <person name="Li S."/>
            <person name="Dai H."/>
            <person name="Hamel J.F."/>
            <person name="Liu C."/>
            <person name="Yu Y."/>
            <person name="Liu S."/>
            <person name="Lin W."/>
            <person name="Guo K."/>
            <person name="Jin S."/>
            <person name="Xu P."/>
            <person name="Storey K.B."/>
            <person name="Huan P."/>
            <person name="Zhang T."/>
            <person name="Zhou Y."/>
            <person name="Zhang J."/>
            <person name="Lin C."/>
            <person name="Li X."/>
            <person name="Xing L."/>
            <person name="Huo D."/>
            <person name="Sun M."/>
            <person name="Wang L."/>
            <person name="Mercier A."/>
            <person name="Li F."/>
            <person name="Yang H."/>
            <person name="Xiang J."/>
        </authorList>
    </citation>
    <scope>NUCLEOTIDE SEQUENCE [LARGE SCALE GENOMIC DNA]</scope>
    <source>
        <strain evidence="3">Shaxun</strain>
        <tissue evidence="3">Muscle</tissue>
    </source>
</reference>
<dbReference type="SMART" id="SM00220">
    <property type="entry name" value="S_TKc"/>
    <property type="match status" value="1"/>
</dbReference>
<organism evidence="3 4">
    <name type="scientific">Stichopus japonicus</name>
    <name type="common">Sea cucumber</name>
    <dbReference type="NCBI Taxonomy" id="307972"/>
    <lineage>
        <taxon>Eukaryota</taxon>
        <taxon>Metazoa</taxon>
        <taxon>Echinodermata</taxon>
        <taxon>Eleutherozoa</taxon>
        <taxon>Echinozoa</taxon>
        <taxon>Holothuroidea</taxon>
        <taxon>Aspidochirotacea</taxon>
        <taxon>Aspidochirotida</taxon>
        <taxon>Stichopodidae</taxon>
        <taxon>Apostichopus</taxon>
    </lineage>
</organism>
<dbReference type="InterPro" id="IPR000719">
    <property type="entry name" value="Prot_kinase_dom"/>
</dbReference>
<keyword evidence="3" id="KW-0418">Kinase</keyword>
<dbReference type="AlphaFoldDB" id="A0A2G8LRZ8"/>
<gene>
    <name evidence="3" type="ORF">BSL78_00054</name>
</gene>
<keyword evidence="3" id="KW-0808">Transferase</keyword>
<dbReference type="GO" id="GO:0005737">
    <property type="term" value="C:cytoplasm"/>
    <property type="evidence" value="ECO:0007669"/>
    <property type="project" value="TreeGrafter"/>
</dbReference>
<dbReference type="Proteomes" id="UP000230750">
    <property type="component" value="Unassembled WGS sequence"/>
</dbReference>
<evidence type="ECO:0000259" key="2">
    <source>
        <dbReference type="PROSITE" id="PS50011"/>
    </source>
</evidence>
<feature type="compositionally biased region" description="Low complexity" evidence="1">
    <location>
        <begin position="72"/>
        <end position="95"/>
    </location>
</feature>
<dbReference type="SUPFAM" id="SSF56112">
    <property type="entry name" value="Protein kinase-like (PK-like)"/>
    <property type="match status" value="1"/>
</dbReference>
<dbReference type="GO" id="GO:0044773">
    <property type="term" value="P:mitotic DNA damage checkpoint signaling"/>
    <property type="evidence" value="ECO:0007669"/>
    <property type="project" value="TreeGrafter"/>
</dbReference>
<dbReference type="STRING" id="307972.A0A2G8LRZ8"/>
<evidence type="ECO:0000256" key="1">
    <source>
        <dbReference type="SAM" id="MobiDB-lite"/>
    </source>
</evidence>
<feature type="domain" description="Protein kinase" evidence="2">
    <location>
        <begin position="118"/>
        <end position="351"/>
    </location>
</feature>
<evidence type="ECO:0000313" key="3">
    <source>
        <dbReference type="EMBL" id="PIK63047.1"/>
    </source>
</evidence>
<dbReference type="GO" id="GO:0005634">
    <property type="term" value="C:nucleus"/>
    <property type="evidence" value="ECO:0007669"/>
    <property type="project" value="TreeGrafter"/>
</dbReference>
<feature type="region of interest" description="Disordered" evidence="1">
    <location>
        <begin position="70"/>
        <end position="98"/>
    </location>
</feature>
<dbReference type="PANTHER" id="PTHR44167">
    <property type="entry name" value="OVARIAN-SPECIFIC SERINE/THREONINE-PROTEIN KINASE LOK-RELATED"/>
    <property type="match status" value="1"/>
</dbReference>
<dbReference type="PANTHER" id="PTHR44167:SF18">
    <property type="entry name" value="PROTEIN KINASE DOMAIN-CONTAINING PROTEIN"/>
    <property type="match status" value="1"/>
</dbReference>
<dbReference type="Pfam" id="PF00069">
    <property type="entry name" value="Pkinase"/>
    <property type="match status" value="1"/>
</dbReference>
<keyword evidence="4" id="KW-1185">Reference proteome</keyword>
<dbReference type="InterPro" id="IPR011009">
    <property type="entry name" value="Kinase-like_dom_sf"/>
</dbReference>
<comment type="caution">
    <text evidence="3">The sequence shown here is derived from an EMBL/GenBank/DDBJ whole genome shotgun (WGS) entry which is preliminary data.</text>
</comment>
<dbReference type="Gene3D" id="1.10.510.10">
    <property type="entry name" value="Transferase(Phosphotransferase) domain 1"/>
    <property type="match status" value="1"/>
</dbReference>
<proteinExistence type="predicted"/>
<dbReference type="GO" id="GO:0005524">
    <property type="term" value="F:ATP binding"/>
    <property type="evidence" value="ECO:0007669"/>
    <property type="project" value="InterPro"/>
</dbReference>
<sequence>MSAKNGPDAKKRKRSHKSGSSSGQIHQLRHNNRAVINGSGTNAGTGVNGGAAGCSSGAFGNSAGAYGSGGVPHNNGSNSHRNGSSRSNGSNPGSSRQITVLPRDVMATAQAEMRQAGYELLDQLGHGGFSLVYSGKPLNNTTGDLNQVKTNKRRLPSNSPNAVILIHGPLFPKCHCTDTLEAAALLALESVTSVVDLLGYGKMSLGNDDVFCLVMEKPTGCISFASYLRRQTPLSATMAFFLKQLVSMVAAIHRCGWVHGDLKHSNLLICAQDQLKAIDCSLAMEVVNDKCIVPAAGGTLLWNKPPERLNGVCDLVKSTVWSVGVIYYQWRHQTFQSGGTVGAPAFDGGRT</sequence>
<dbReference type="OrthoDB" id="626167at2759"/>
<accession>A0A2G8LRZ8</accession>